<accession>A0A975BEG8</accession>
<evidence type="ECO:0000313" key="1">
    <source>
        <dbReference type="EMBL" id="QTA83897.1"/>
    </source>
</evidence>
<dbReference type="Proteomes" id="UP000663720">
    <property type="component" value="Chromosome"/>
</dbReference>
<reference evidence="1" key="1">
    <citation type="journal article" date="2021" name="Microb. Physiol.">
        <title>Proteogenomic Insights into the Physiology of Marine, Sulfate-Reducing, Filamentous Desulfonema limicola and Desulfonema magnum.</title>
        <authorList>
            <person name="Schnaars V."/>
            <person name="Wohlbrand L."/>
            <person name="Scheve S."/>
            <person name="Hinrichs C."/>
            <person name="Reinhardt R."/>
            <person name="Rabus R."/>
        </authorList>
    </citation>
    <scope>NUCLEOTIDE SEQUENCE</scope>
    <source>
        <strain evidence="1">5ac10</strain>
    </source>
</reference>
<dbReference type="KEGG" id="dli:dnl_63210"/>
<gene>
    <name evidence="1" type="ORF">dnl_63210</name>
</gene>
<sequence length="92" mass="10762">MNDEILTPDEIAKHLKCSKRYVSDLFKKGLPYTQLTPRVIRTLKSRLFEFIKENEVKPDEHKTEKGTLPVETKADKIAEGIMKDFRKKRKGD</sequence>
<proteinExistence type="predicted"/>
<evidence type="ECO:0008006" key="3">
    <source>
        <dbReference type="Google" id="ProtNLM"/>
    </source>
</evidence>
<dbReference type="RefSeq" id="WP_207689679.1">
    <property type="nucleotide sequence ID" value="NZ_CP061799.1"/>
</dbReference>
<name>A0A975BEG8_9BACT</name>
<organism evidence="1 2">
    <name type="scientific">Desulfonema limicola</name>
    <dbReference type="NCBI Taxonomy" id="45656"/>
    <lineage>
        <taxon>Bacteria</taxon>
        <taxon>Pseudomonadati</taxon>
        <taxon>Thermodesulfobacteriota</taxon>
        <taxon>Desulfobacteria</taxon>
        <taxon>Desulfobacterales</taxon>
        <taxon>Desulfococcaceae</taxon>
        <taxon>Desulfonema</taxon>
    </lineage>
</organism>
<keyword evidence="2" id="KW-1185">Reference proteome</keyword>
<dbReference type="EMBL" id="CP061799">
    <property type="protein sequence ID" value="QTA83897.1"/>
    <property type="molecule type" value="Genomic_DNA"/>
</dbReference>
<dbReference type="AlphaFoldDB" id="A0A975BEG8"/>
<evidence type="ECO:0000313" key="2">
    <source>
        <dbReference type="Proteomes" id="UP000663720"/>
    </source>
</evidence>
<protein>
    <recommendedName>
        <fullName evidence="3">Helix-turn-helix domain-containing protein</fullName>
    </recommendedName>
</protein>